<dbReference type="InterPro" id="IPR040349">
    <property type="entry name" value="Csm1/Pcs1"/>
</dbReference>
<dbReference type="PANTHER" id="PTHR28006">
    <property type="entry name" value="MONOPOLIN COMPLEX SUBUNIT CSM1"/>
    <property type="match status" value="1"/>
</dbReference>
<dbReference type="AlphaFoldDB" id="A0AAN6RHR0"/>
<feature type="compositionally biased region" description="Acidic residues" evidence="1">
    <location>
        <begin position="206"/>
        <end position="216"/>
    </location>
</feature>
<dbReference type="PANTHER" id="PTHR28006:SF1">
    <property type="entry name" value="MONOPOLIN COMPLEX SUBUNIT CSM1"/>
    <property type="match status" value="1"/>
</dbReference>
<dbReference type="InterPro" id="IPR038608">
    <property type="entry name" value="Csm1/Pcs1_C_sf"/>
</dbReference>
<proteinExistence type="predicted"/>
<dbReference type="GO" id="GO:0072686">
    <property type="term" value="C:mitotic spindle"/>
    <property type="evidence" value="ECO:0007669"/>
    <property type="project" value="TreeGrafter"/>
</dbReference>
<dbReference type="GO" id="GO:0005730">
    <property type="term" value="C:nucleolus"/>
    <property type="evidence" value="ECO:0007669"/>
    <property type="project" value="TreeGrafter"/>
</dbReference>
<dbReference type="Gene3D" id="1.10.287.1490">
    <property type="match status" value="1"/>
</dbReference>
<evidence type="ECO:0000259" key="2">
    <source>
        <dbReference type="Pfam" id="PF12539"/>
    </source>
</evidence>
<sequence length="537" mass="58881">MAPRAAAVNLSFTVDSASEDESADELNGFPTPDSNTENKAPARKPRGKAAQMAKSAAATKATAKTKTTARRTSGNSVLAAKKQGAAVTKKAGARGGRKALTERSNDHENDTEEVDEFDAEEEPIAPTQPKTTRRGRPPAKDKVVQQVDEEAEEEAIVDEPAPKKRGRKAAEKEPAPKKDTKPKAAAKPRATKRGARANADVTIPETQEEPEIEPEPMEIESAIEEMEEIPESIPLPEPEPVSAPRRAQHASRTARQTSAAARRAGSVSDTERDPVMRRKIGDLTKKLEAMSAKYENLKEAASVGKESNFDQLKKKTDQTVKDQDEVIKALKQQITDMQSRNAEIAALRKNLAKTEKENARLAAENQAVNDALEAAQKDKELLSTKLAAARSTAPPEPKNVPGSAVKQRTTGVILPGQLEAAKKAQFQDQKVELYTDLTNLLIMGAKKNEEGDDVYDCIQTGRNGTLHFQLAVTNEGNSYEENEFVYQPLLDEQRDRDLIELLPDYLTEEISFPRAQAPKFYTKVVDSMSKKIILEDE</sequence>
<feature type="compositionally biased region" description="Acidic residues" evidence="1">
    <location>
        <begin position="109"/>
        <end position="123"/>
    </location>
</feature>
<accession>A0AAN6RHR0</accession>
<feature type="compositionally biased region" description="Basic residues" evidence="1">
    <location>
        <begin position="184"/>
        <end position="195"/>
    </location>
</feature>
<dbReference type="InterPro" id="IPR020981">
    <property type="entry name" value="Csm1/Pcs1_C"/>
</dbReference>
<organism evidence="3 4">
    <name type="scientific">Pseudopithomyces chartarum</name>
    <dbReference type="NCBI Taxonomy" id="1892770"/>
    <lineage>
        <taxon>Eukaryota</taxon>
        <taxon>Fungi</taxon>
        <taxon>Dikarya</taxon>
        <taxon>Ascomycota</taxon>
        <taxon>Pezizomycotina</taxon>
        <taxon>Dothideomycetes</taxon>
        <taxon>Pleosporomycetidae</taxon>
        <taxon>Pleosporales</taxon>
        <taxon>Massarineae</taxon>
        <taxon>Didymosphaeriaceae</taxon>
        <taxon>Pseudopithomyces</taxon>
    </lineage>
</organism>
<dbReference type="GO" id="GO:0034506">
    <property type="term" value="C:chromosome, centromeric core domain"/>
    <property type="evidence" value="ECO:0007669"/>
    <property type="project" value="TreeGrafter"/>
</dbReference>
<dbReference type="EMBL" id="WVTA01000006">
    <property type="protein sequence ID" value="KAK3209165.1"/>
    <property type="molecule type" value="Genomic_DNA"/>
</dbReference>
<feature type="compositionally biased region" description="Basic and acidic residues" evidence="1">
    <location>
        <begin position="168"/>
        <end position="182"/>
    </location>
</feature>
<feature type="compositionally biased region" description="Acidic residues" evidence="1">
    <location>
        <begin position="147"/>
        <end position="157"/>
    </location>
</feature>
<name>A0AAN6RHR0_9PLEO</name>
<feature type="domain" description="Monopolin complex subunit Csm1/Pcs1 C-terminal" evidence="2">
    <location>
        <begin position="430"/>
        <end position="514"/>
    </location>
</feature>
<feature type="compositionally biased region" description="Low complexity" evidence="1">
    <location>
        <begin position="48"/>
        <end position="66"/>
    </location>
</feature>
<dbReference type="GO" id="GO:1990644">
    <property type="term" value="F:microtubule site clamp"/>
    <property type="evidence" value="ECO:0007669"/>
    <property type="project" value="TreeGrafter"/>
</dbReference>
<comment type="caution">
    <text evidence="3">The sequence shown here is derived from an EMBL/GenBank/DDBJ whole genome shotgun (WGS) entry which is preliminary data.</text>
</comment>
<feature type="compositionally biased region" description="Basic and acidic residues" evidence="1">
    <location>
        <begin position="269"/>
        <end position="282"/>
    </location>
</feature>
<protein>
    <recommendedName>
        <fullName evidence="2">Monopolin complex subunit Csm1/Pcs1 C-terminal domain-containing protein</fullName>
    </recommendedName>
</protein>
<dbReference type="Pfam" id="PF12539">
    <property type="entry name" value="Csm1"/>
    <property type="match status" value="1"/>
</dbReference>
<evidence type="ECO:0000313" key="3">
    <source>
        <dbReference type="EMBL" id="KAK3209165.1"/>
    </source>
</evidence>
<evidence type="ECO:0000313" key="4">
    <source>
        <dbReference type="Proteomes" id="UP001280581"/>
    </source>
</evidence>
<dbReference type="GO" id="GO:0051315">
    <property type="term" value="P:attachment of mitotic spindle microtubules to kinetochore"/>
    <property type="evidence" value="ECO:0007669"/>
    <property type="project" value="TreeGrafter"/>
</dbReference>
<dbReference type="CDD" id="cd23787">
    <property type="entry name" value="RWD_CSM1"/>
    <property type="match status" value="1"/>
</dbReference>
<evidence type="ECO:0000256" key="1">
    <source>
        <dbReference type="SAM" id="MobiDB-lite"/>
    </source>
</evidence>
<dbReference type="GO" id="GO:0033551">
    <property type="term" value="C:monopolin complex"/>
    <property type="evidence" value="ECO:0007669"/>
    <property type="project" value="InterPro"/>
</dbReference>
<dbReference type="Gene3D" id="3.90.1150.80">
    <property type="match status" value="1"/>
</dbReference>
<reference evidence="3 4" key="1">
    <citation type="submission" date="2021-02" db="EMBL/GenBank/DDBJ databases">
        <title>Genome assembly of Pseudopithomyces chartarum.</title>
        <authorList>
            <person name="Jauregui R."/>
            <person name="Singh J."/>
            <person name="Voisey C."/>
        </authorList>
    </citation>
    <scope>NUCLEOTIDE SEQUENCE [LARGE SCALE GENOMIC DNA]</scope>
    <source>
        <strain evidence="3 4">AGR01</strain>
    </source>
</reference>
<feature type="region of interest" description="Disordered" evidence="1">
    <location>
        <begin position="232"/>
        <end position="282"/>
    </location>
</feature>
<feature type="compositionally biased region" description="Low complexity" evidence="1">
    <location>
        <begin position="250"/>
        <end position="264"/>
    </location>
</feature>
<feature type="region of interest" description="Disordered" evidence="1">
    <location>
        <begin position="1"/>
        <end position="216"/>
    </location>
</feature>
<dbReference type="FunFam" id="3.90.1150.80:FF:000001">
    <property type="entry name" value="Chromosome segregation protein (Pcs1)"/>
    <property type="match status" value="1"/>
</dbReference>
<dbReference type="Proteomes" id="UP001280581">
    <property type="component" value="Unassembled WGS sequence"/>
</dbReference>
<feature type="compositionally biased region" description="Basic and acidic residues" evidence="1">
    <location>
        <begin position="99"/>
        <end position="108"/>
    </location>
</feature>
<keyword evidence="4" id="KW-1185">Reference proteome</keyword>
<dbReference type="GO" id="GO:0045144">
    <property type="term" value="P:meiotic sister chromatid segregation"/>
    <property type="evidence" value="ECO:0007669"/>
    <property type="project" value="TreeGrafter"/>
</dbReference>
<gene>
    <name evidence="3" type="ORF">GRF29_69g971414</name>
</gene>